<dbReference type="NCBIfam" id="TIGR03781">
    <property type="entry name" value="Bac_Flav_CT_K"/>
    <property type="match status" value="1"/>
</dbReference>
<gene>
    <name evidence="2" type="primary">traK</name>
    <name evidence="2" type="ORF">CWM47_21605</name>
</gene>
<keyword evidence="1" id="KW-1133">Transmembrane helix</keyword>
<protein>
    <submittedName>
        <fullName evidence="2">Conjugative transposon protein TraK</fullName>
    </submittedName>
</protein>
<dbReference type="OrthoDB" id="1039148at2"/>
<reference evidence="2 3" key="1">
    <citation type="submission" date="2017-11" db="EMBL/GenBank/DDBJ databases">
        <title>Taxonomic description and genome sequences of Spirosoma HA7 sp. nov., isolated from pollen microhabitat of Corylus avellana.</title>
        <authorList>
            <person name="Ambika Manirajan B."/>
            <person name="Suarez C."/>
            <person name="Ratering S."/>
            <person name="Geissler-Plaum R."/>
            <person name="Cardinale M."/>
            <person name="Sylvia S."/>
        </authorList>
    </citation>
    <scope>NUCLEOTIDE SEQUENCE [LARGE SCALE GENOMIC DNA]</scope>
    <source>
        <strain evidence="2 3">HA7</strain>
    </source>
</reference>
<keyword evidence="1" id="KW-0812">Transmembrane</keyword>
<evidence type="ECO:0000313" key="3">
    <source>
        <dbReference type="Proteomes" id="UP000232883"/>
    </source>
</evidence>
<dbReference type="EMBL" id="CP025096">
    <property type="protein sequence ID" value="AUD04204.1"/>
    <property type="molecule type" value="Genomic_DNA"/>
</dbReference>
<accession>A0A2K8Z300</accession>
<keyword evidence="1" id="KW-0472">Membrane</keyword>
<sequence>MEAPHFRSLHNIETSFKMIRTVMFAVILGTLLLASGIAWWAFDITEKSRSRVYVMENGKSIMLALAQDHNVNRSAEAKDHVRTFLRLFFDLEPDNQQIRKTIEEASYLGDESVVRLHKDFTEKGYYSDLVQGNVHQKIEIDPESIQVNMTQSPYYFRAKGKQLLVRESTVTYRNLDVEGFLIDVQRTDRNPHGFMIERFHPLDNSDIQTITRNQ</sequence>
<evidence type="ECO:0000313" key="2">
    <source>
        <dbReference type="EMBL" id="AUD04204.1"/>
    </source>
</evidence>
<dbReference type="RefSeq" id="WP_100990270.1">
    <property type="nucleotide sequence ID" value="NZ_CP025096.1"/>
</dbReference>
<dbReference type="InterPro" id="IPR022276">
    <property type="entry name" value="Conjug_transposon_TraK"/>
</dbReference>
<feature type="transmembrane region" description="Helical" evidence="1">
    <location>
        <begin position="21"/>
        <end position="42"/>
    </location>
</feature>
<dbReference type="AlphaFoldDB" id="A0A2K8Z300"/>
<dbReference type="KEGG" id="spir:CWM47_21605"/>
<name>A0A2K8Z300_9BACT</name>
<organism evidence="2 3">
    <name type="scientific">Spirosoma pollinicola</name>
    <dbReference type="NCBI Taxonomy" id="2057025"/>
    <lineage>
        <taxon>Bacteria</taxon>
        <taxon>Pseudomonadati</taxon>
        <taxon>Bacteroidota</taxon>
        <taxon>Cytophagia</taxon>
        <taxon>Cytophagales</taxon>
        <taxon>Cytophagaceae</taxon>
        <taxon>Spirosoma</taxon>
    </lineage>
</organism>
<keyword evidence="3" id="KW-1185">Reference proteome</keyword>
<evidence type="ECO:0000256" key="1">
    <source>
        <dbReference type="SAM" id="Phobius"/>
    </source>
</evidence>
<dbReference type="Proteomes" id="UP000232883">
    <property type="component" value="Chromosome"/>
</dbReference>
<proteinExistence type="predicted"/>